<dbReference type="EMBL" id="JAMBOL010000010">
    <property type="protein sequence ID" value="MCM3714892.1"/>
    <property type="molecule type" value="Genomic_DNA"/>
</dbReference>
<feature type="transmembrane region" description="Helical" evidence="7">
    <location>
        <begin position="77"/>
        <end position="99"/>
    </location>
</feature>
<dbReference type="InterPro" id="IPR010656">
    <property type="entry name" value="DctM"/>
</dbReference>
<feature type="transmembrane region" description="Helical" evidence="7">
    <location>
        <begin position="312"/>
        <end position="342"/>
    </location>
</feature>
<comment type="subcellular location">
    <subcellularLocation>
        <location evidence="1">Cell inner membrane</location>
        <topology evidence="1">Multi-pass membrane protein</topology>
    </subcellularLocation>
</comment>
<dbReference type="NCBIfam" id="TIGR00786">
    <property type="entry name" value="dctM"/>
    <property type="match status" value="1"/>
</dbReference>
<reference evidence="9" key="1">
    <citation type="submission" date="2022-05" db="EMBL/GenBank/DDBJ databases">
        <title>Comparative Genomics of Spacecraft Associated Microbes.</title>
        <authorList>
            <person name="Tran M.T."/>
            <person name="Wright A."/>
            <person name="Seuylemezian A."/>
            <person name="Eisen J."/>
            <person name="Coil D."/>
        </authorList>
    </citation>
    <scope>NUCLEOTIDE SEQUENCE</scope>
    <source>
        <strain evidence="9">214.1.1</strain>
    </source>
</reference>
<feature type="transmembrane region" description="Helical" evidence="7">
    <location>
        <begin position="267"/>
        <end position="292"/>
    </location>
</feature>
<dbReference type="Proteomes" id="UP001139179">
    <property type="component" value="Unassembled WGS sequence"/>
</dbReference>
<keyword evidence="6 7" id="KW-0472">Membrane</keyword>
<dbReference type="InterPro" id="IPR004681">
    <property type="entry name" value="TRAP_DctM"/>
</dbReference>
<dbReference type="PANTHER" id="PTHR33362">
    <property type="entry name" value="SIALIC ACID TRAP TRANSPORTER PERMEASE PROTEIN SIAT-RELATED"/>
    <property type="match status" value="1"/>
</dbReference>
<feature type="transmembrane region" description="Helical" evidence="7">
    <location>
        <begin position="239"/>
        <end position="255"/>
    </location>
</feature>
<feature type="domain" description="TRAP C4-dicarboxylate transport system permease DctM subunit" evidence="8">
    <location>
        <begin position="6"/>
        <end position="414"/>
    </location>
</feature>
<evidence type="ECO:0000256" key="7">
    <source>
        <dbReference type="SAM" id="Phobius"/>
    </source>
</evidence>
<keyword evidence="10" id="KW-1185">Reference proteome</keyword>
<feature type="transmembrane region" description="Helical" evidence="7">
    <location>
        <begin position="395"/>
        <end position="419"/>
    </location>
</feature>
<evidence type="ECO:0000256" key="2">
    <source>
        <dbReference type="ARBA" id="ARBA00022475"/>
    </source>
</evidence>
<keyword evidence="3" id="KW-0997">Cell inner membrane</keyword>
<protein>
    <submittedName>
        <fullName evidence="9">TRAP transporter large permease</fullName>
    </submittedName>
</protein>
<evidence type="ECO:0000256" key="5">
    <source>
        <dbReference type="ARBA" id="ARBA00022989"/>
    </source>
</evidence>
<feature type="transmembrane region" description="Helical" evidence="7">
    <location>
        <begin position="46"/>
        <end position="65"/>
    </location>
</feature>
<dbReference type="PIRSF" id="PIRSF006066">
    <property type="entry name" value="HI0050"/>
    <property type="match status" value="1"/>
</dbReference>
<feature type="transmembrane region" description="Helical" evidence="7">
    <location>
        <begin position="215"/>
        <end position="233"/>
    </location>
</feature>
<evidence type="ECO:0000259" key="8">
    <source>
        <dbReference type="Pfam" id="PF06808"/>
    </source>
</evidence>
<feature type="transmembrane region" description="Helical" evidence="7">
    <location>
        <begin position="105"/>
        <end position="126"/>
    </location>
</feature>
<accession>A0A9X2IPX7</accession>
<dbReference type="PANTHER" id="PTHR33362:SF3">
    <property type="entry name" value="SIALIC ACID TRAP TRANSPORTER PERMEASE PROTEIN SIAT"/>
    <property type="match status" value="1"/>
</dbReference>
<name>A0A9X2IPX7_9BACI</name>
<evidence type="ECO:0000256" key="3">
    <source>
        <dbReference type="ARBA" id="ARBA00022519"/>
    </source>
</evidence>
<dbReference type="GO" id="GO:0005886">
    <property type="term" value="C:plasma membrane"/>
    <property type="evidence" value="ECO:0007669"/>
    <property type="project" value="UniProtKB-SubCell"/>
</dbReference>
<evidence type="ECO:0000313" key="9">
    <source>
        <dbReference type="EMBL" id="MCM3714892.1"/>
    </source>
</evidence>
<keyword evidence="2" id="KW-1003">Cell membrane</keyword>
<dbReference type="GO" id="GO:0022857">
    <property type="term" value="F:transmembrane transporter activity"/>
    <property type="evidence" value="ECO:0007669"/>
    <property type="project" value="TreeGrafter"/>
</dbReference>
<evidence type="ECO:0000256" key="6">
    <source>
        <dbReference type="ARBA" id="ARBA00023136"/>
    </source>
</evidence>
<keyword evidence="5 7" id="KW-1133">Transmembrane helix</keyword>
<proteinExistence type="predicted"/>
<evidence type="ECO:0000313" key="10">
    <source>
        <dbReference type="Proteomes" id="UP001139179"/>
    </source>
</evidence>
<sequence>MALFMFITLLVLMLLSVPIAFSLGLSSIVAILIDGNLPYELLIQRMFTSIDSFALLAVPFFVLAGKIMGTGGISRRLVNLASAFIGHMSGGLAVVTIVASMLFGAISGSSAATVAALGAILIPAMIKKGYSKRFAAASQAVSGELGVIIPPSIPMILYGVSTGTSIGAMFLAGIVPGLIIGLLLVITVTILAKMKGYPNDVKTTWKDKWIALKESTLALLMPVIILGGIYGGIFTPTEAAAVSVAYALIVGLWIYKEIKIKDLLPILGESAVLSAIIMIIVSAAGLFGWIMTKGMIPQQAASLITDFTTSKVIFLLLVNLFLFFIGMFFETSAAIIILAPILLPVALTFDVDPVHFGIIMIVNLAMGMVTPPVGVNLFISSRIAGITLEEITKGILPFLLVLIINLLILTFLPVISLWLPNLL</sequence>
<evidence type="ECO:0000256" key="4">
    <source>
        <dbReference type="ARBA" id="ARBA00022692"/>
    </source>
</evidence>
<comment type="caution">
    <text evidence="9">The sequence shown here is derived from an EMBL/GenBank/DDBJ whole genome shotgun (WGS) entry which is preliminary data.</text>
</comment>
<organism evidence="9 10">
    <name type="scientific">Halalkalibacter oceani</name>
    <dbReference type="NCBI Taxonomy" id="1653776"/>
    <lineage>
        <taxon>Bacteria</taxon>
        <taxon>Bacillati</taxon>
        <taxon>Bacillota</taxon>
        <taxon>Bacilli</taxon>
        <taxon>Bacillales</taxon>
        <taxon>Bacillaceae</taxon>
        <taxon>Halalkalibacter</taxon>
    </lineage>
</organism>
<dbReference type="AlphaFoldDB" id="A0A9X2IPX7"/>
<evidence type="ECO:0000256" key="1">
    <source>
        <dbReference type="ARBA" id="ARBA00004429"/>
    </source>
</evidence>
<dbReference type="RefSeq" id="WP_251223659.1">
    <property type="nucleotide sequence ID" value="NZ_JAMBOL010000010.1"/>
</dbReference>
<gene>
    <name evidence="9" type="ORF">M3202_12460</name>
</gene>
<feature type="transmembrane region" description="Helical" evidence="7">
    <location>
        <begin position="354"/>
        <end position="375"/>
    </location>
</feature>
<feature type="transmembrane region" description="Helical" evidence="7">
    <location>
        <begin position="166"/>
        <end position="194"/>
    </location>
</feature>
<keyword evidence="4 7" id="KW-0812">Transmembrane</keyword>
<dbReference type="Pfam" id="PF06808">
    <property type="entry name" value="DctM"/>
    <property type="match status" value="1"/>
</dbReference>